<name>A0A433TSV1_ELYCH</name>
<keyword evidence="4" id="KW-1185">Reference proteome</keyword>
<accession>A0A433TSV1</accession>
<evidence type="ECO:0000256" key="2">
    <source>
        <dbReference type="ARBA" id="ARBA00013846"/>
    </source>
</evidence>
<dbReference type="PANTHER" id="PTHR31716">
    <property type="entry name" value="PROTEIN FMC1 HOMOLOG"/>
    <property type="match status" value="1"/>
</dbReference>
<evidence type="ECO:0000313" key="4">
    <source>
        <dbReference type="Proteomes" id="UP000271974"/>
    </source>
</evidence>
<comment type="caution">
    <text evidence="3">The sequence shown here is derived from an EMBL/GenBank/DDBJ whole genome shotgun (WGS) entry which is preliminary data.</text>
</comment>
<dbReference type="EMBL" id="RQTK01000197">
    <property type="protein sequence ID" value="RUS84693.1"/>
    <property type="molecule type" value="Genomic_DNA"/>
</dbReference>
<dbReference type="STRING" id="188477.A0A433TSV1"/>
<dbReference type="GO" id="GO:0005739">
    <property type="term" value="C:mitochondrion"/>
    <property type="evidence" value="ECO:0007669"/>
    <property type="project" value="TreeGrafter"/>
</dbReference>
<reference evidence="3 4" key="1">
    <citation type="submission" date="2019-01" db="EMBL/GenBank/DDBJ databases">
        <title>A draft genome assembly of the solar-powered sea slug Elysia chlorotica.</title>
        <authorList>
            <person name="Cai H."/>
            <person name="Li Q."/>
            <person name="Fang X."/>
            <person name="Li J."/>
            <person name="Curtis N.E."/>
            <person name="Altenburger A."/>
            <person name="Shibata T."/>
            <person name="Feng M."/>
            <person name="Maeda T."/>
            <person name="Schwartz J.A."/>
            <person name="Shigenobu S."/>
            <person name="Lundholm N."/>
            <person name="Nishiyama T."/>
            <person name="Yang H."/>
            <person name="Hasebe M."/>
            <person name="Li S."/>
            <person name="Pierce S.K."/>
            <person name="Wang J."/>
        </authorList>
    </citation>
    <scope>NUCLEOTIDE SEQUENCE [LARGE SCALE GENOMIC DNA]</scope>
    <source>
        <strain evidence="3">EC2010</strain>
        <tissue evidence="3">Whole organism of an adult</tissue>
    </source>
</reference>
<dbReference type="OrthoDB" id="551431at2759"/>
<dbReference type="CDD" id="cd20271">
    <property type="entry name" value="Complex1_LYR_FMC1"/>
    <property type="match status" value="1"/>
</dbReference>
<gene>
    <name evidence="3" type="ORF">EGW08_007563</name>
</gene>
<evidence type="ECO:0000256" key="1">
    <source>
        <dbReference type="ARBA" id="ARBA00009058"/>
    </source>
</evidence>
<dbReference type="Proteomes" id="UP000271974">
    <property type="component" value="Unassembled WGS sequence"/>
</dbReference>
<organism evidence="3 4">
    <name type="scientific">Elysia chlorotica</name>
    <name type="common">Eastern emerald elysia</name>
    <name type="synonym">Sea slug</name>
    <dbReference type="NCBI Taxonomy" id="188477"/>
    <lineage>
        <taxon>Eukaryota</taxon>
        <taxon>Metazoa</taxon>
        <taxon>Spiralia</taxon>
        <taxon>Lophotrochozoa</taxon>
        <taxon>Mollusca</taxon>
        <taxon>Gastropoda</taxon>
        <taxon>Heterobranchia</taxon>
        <taxon>Euthyneura</taxon>
        <taxon>Panpulmonata</taxon>
        <taxon>Sacoglossa</taxon>
        <taxon>Placobranchoidea</taxon>
        <taxon>Plakobranchidae</taxon>
        <taxon>Elysia</taxon>
    </lineage>
</organism>
<evidence type="ECO:0000313" key="3">
    <source>
        <dbReference type="EMBL" id="RUS84693.1"/>
    </source>
</evidence>
<dbReference type="InterPro" id="IPR037667">
    <property type="entry name" value="FMC1_homologue"/>
</dbReference>
<comment type="similarity">
    <text evidence="1">Belongs to the FMC1 family.</text>
</comment>
<protein>
    <recommendedName>
        <fullName evidence="2">Protein FMC1 homolog</fullName>
    </recommendedName>
</protein>
<dbReference type="AlphaFoldDB" id="A0A433TSV1"/>
<dbReference type="PANTHER" id="PTHR31716:SF1">
    <property type="entry name" value="PROTEIN FMC1 HOMOLOG"/>
    <property type="match status" value="1"/>
</dbReference>
<proteinExistence type="inferred from homology"/>
<sequence length="112" mass="12864">MASRSSQVLRSLAKELKAIYKKENLQEIPTYTYLQEQFRNFSVTEQKVCRAQHEVNHVAATYLCHLESARKLEELCSQYRGRGERTIESSANIVGLKLPKLFSEEASKPSDQ</sequence>